<organism evidence="1 2">
    <name type="scientific">Hermanssonia centrifuga</name>
    <dbReference type="NCBI Taxonomy" id="98765"/>
    <lineage>
        <taxon>Eukaryota</taxon>
        <taxon>Fungi</taxon>
        <taxon>Dikarya</taxon>
        <taxon>Basidiomycota</taxon>
        <taxon>Agaricomycotina</taxon>
        <taxon>Agaricomycetes</taxon>
        <taxon>Polyporales</taxon>
        <taxon>Meruliaceae</taxon>
        <taxon>Hermanssonia</taxon>
    </lineage>
</organism>
<accession>A0A2R6NTV5</accession>
<name>A0A2R6NTV5_9APHY</name>
<protein>
    <submittedName>
        <fullName evidence="1">Uncharacterized protein</fullName>
    </submittedName>
</protein>
<proteinExistence type="predicted"/>
<comment type="caution">
    <text evidence="1">The sequence shown here is derived from an EMBL/GenBank/DDBJ whole genome shotgun (WGS) entry which is preliminary data.</text>
</comment>
<dbReference type="AlphaFoldDB" id="A0A2R6NTV5"/>
<evidence type="ECO:0000313" key="2">
    <source>
        <dbReference type="Proteomes" id="UP000186601"/>
    </source>
</evidence>
<evidence type="ECO:0000313" key="1">
    <source>
        <dbReference type="EMBL" id="PSR76583.1"/>
    </source>
</evidence>
<gene>
    <name evidence="1" type="ORF">PHLCEN_2v8341</name>
</gene>
<keyword evidence="2" id="KW-1185">Reference proteome</keyword>
<sequence>MFGGGHERTIHASVTYEPCSKGSRAAKPVFVKTIKMSAHQSQFSELHRGDGAATGNGRTGKMQGNATALSVPSASSSGLFGPATRSQLVELTQQRNDKFTARWTLTLNVNVNVGPKGNWRDNTQSPRILTQTY</sequence>
<dbReference type="EMBL" id="MLYV02000838">
    <property type="protein sequence ID" value="PSR76583.1"/>
    <property type="molecule type" value="Genomic_DNA"/>
</dbReference>
<reference evidence="1 2" key="1">
    <citation type="submission" date="2018-02" db="EMBL/GenBank/DDBJ databases">
        <title>Genome sequence of the basidiomycete white-rot fungus Phlebia centrifuga.</title>
        <authorList>
            <person name="Granchi Z."/>
            <person name="Peng M."/>
            <person name="de Vries R.P."/>
            <person name="Hilden K."/>
            <person name="Makela M.R."/>
            <person name="Grigoriev I."/>
            <person name="Riley R."/>
        </authorList>
    </citation>
    <scope>NUCLEOTIDE SEQUENCE [LARGE SCALE GENOMIC DNA]</scope>
    <source>
        <strain evidence="1 2">FBCC195</strain>
    </source>
</reference>
<dbReference type="Proteomes" id="UP000186601">
    <property type="component" value="Unassembled WGS sequence"/>
</dbReference>